<dbReference type="Pfam" id="PF13183">
    <property type="entry name" value="Fer4_8"/>
    <property type="match status" value="1"/>
</dbReference>
<evidence type="ECO:0000259" key="9">
    <source>
        <dbReference type="PROSITE" id="PS51379"/>
    </source>
</evidence>
<dbReference type="EMBL" id="JAKVTW010000026">
    <property type="protein sequence ID" value="MCH4813854.1"/>
    <property type="molecule type" value="Genomic_DNA"/>
</dbReference>
<dbReference type="InterPro" id="IPR016166">
    <property type="entry name" value="FAD-bd_PCMH"/>
</dbReference>
<dbReference type="InterPro" id="IPR017900">
    <property type="entry name" value="4Fe4S_Fe_S_CS"/>
</dbReference>
<accession>A0ABS9SCM8</accession>
<feature type="region of interest" description="Disordered" evidence="8">
    <location>
        <begin position="1"/>
        <end position="21"/>
    </location>
</feature>
<keyword evidence="12" id="KW-1185">Reference proteome</keyword>
<keyword evidence="2" id="KW-0285">Flavoprotein</keyword>
<sequence length="977" mass="106907">MNAQTPQRTPPAARSQARSQAFSKALSTAMEGETDFSTFTRGRYATDASIYQIMPQGVAFPKSADDIAAALQVAAEHDVPVIARGGGTSQNGQAIGRGLILDMSRHFNDMMEYDPAARTVTVRPGMVLNTLNDRLRQDGLFFPVEPSTASRCTIGGMCGNNSSGARSLRFGKTVDNVLAIEGLMHDGDTFRLDAAPWSENNSPRMREIMNSLATLADHSRHRIETIFPKVQRRVGGYNLDELLPDQPNLARLLVGSEGTLALSTAVTLKLSDLPMHRVMGVCHFSDFRSAMVATQHLVALGPVAVELVDHNVLVMGADIPAFVRTIGDITRGTPNCLLLCEFAGDDLDALRGDLKRLDQCMADHGHPNAVVEVVEPHRQKAVWGVREACLNIMMSMKSEGKPVSFIEDCAVPLEHLADYTDGVTEIFSRHGTRGTWYAHASVGCLHVRPILNMKDEEGAQKMRAIAEETAELVRKYKGSFSGEHGDGISRSEYIEPMFGSELTRAFETVKDSFDPDNRLNPGKIVRPLRMDDRDLMRFKPGYKTELPAAPALDWSDWGGFGGAVEMCNNNGTCRKLSGGTMCPSYRATRDEKHLTRGRANTLRLAISGQLGPDAFTSPEMKESLDLCVSCKGCKRDCPTGVDMARMKIEVLHHYHKRHGLPLRERLIAYMPRYAPFAARLAPVVNLRDRIPFLAKLSEKWLGFSAKRTLPQWRKPWTQTGVPAAPHDLKGDGRDIVLFGDTFNRYFERENLEAAERVLTAAGYRLHRVEVTGSSRPMCCGRTYLASGQTDEARAELRRTLGALRPFVEGGARVVGLEPSCIFTFRDEMTALLPAAETDFIAGKALIFEELLAEDMAAGTVTLPVRDAAGKVVHVHGHCHQKAFGAMGAVETVLRGVPGLDVRMIESSCCGMSGAFGYAAENYEVSMKMGEAALLPAVRAADADALIVADGTSCRHQIHDGAARDAIHVARLLEGFLT</sequence>
<dbReference type="Gene3D" id="1.10.45.10">
    <property type="entry name" value="Vanillyl-alcohol Oxidase, Chain A, domain 4"/>
    <property type="match status" value="1"/>
</dbReference>
<proteinExistence type="predicted"/>
<dbReference type="InterPro" id="IPR004113">
    <property type="entry name" value="FAD-bd_oxidored_4_C"/>
</dbReference>
<dbReference type="InterPro" id="IPR017896">
    <property type="entry name" value="4Fe4S_Fe-S-bd"/>
</dbReference>
<evidence type="ECO:0000256" key="2">
    <source>
        <dbReference type="ARBA" id="ARBA00022630"/>
    </source>
</evidence>
<reference evidence="11 12" key="1">
    <citation type="submission" date="2022-03" db="EMBL/GenBank/DDBJ databases">
        <title>Genomic signatures underlying metal tolerance in selected Arctic bacterial isolates.</title>
        <authorList>
            <person name="Thomas F.A."/>
            <person name="Venkatachalam S."/>
            <person name="Krishnan K.P."/>
        </authorList>
    </citation>
    <scope>NUCLEOTIDE SEQUENCE [LARGE SCALE GENOMIC DNA]</scope>
    <source>
        <strain evidence="11 12">HM116</strain>
    </source>
</reference>
<dbReference type="InterPro" id="IPR036318">
    <property type="entry name" value="FAD-bd_PCMH-like_sf"/>
</dbReference>
<evidence type="ECO:0000256" key="8">
    <source>
        <dbReference type="SAM" id="MobiDB-lite"/>
    </source>
</evidence>
<evidence type="ECO:0000256" key="1">
    <source>
        <dbReference type="ARBA" id="ARBA00001974"/>
    </source>
</evidence>
<evidence type="ECO:0000313" key="12">
    <source>
        <dbReference type="Proteomes" id="UP001320609"/>
    </source>
</evidence>
<dbReference type="PROSITE" id="PS51379">
    <property type="entry name" value="4FE4S_FER_2"/>
    <property type="match status" value="1"/>
</dbReference>
<dbReference type="SUPFAM" id="SSF55103">
    <property type="entry name" value="FAD-linked oxidases, C-terminal domain"/>
    <property type="match status" value="1"/>
</dbReference>
<dbReference type="PROSITE" id="PS51387">
    <property type="entry name" value="FAD_PCMH"/>
    <property type="match status" value="1"/>
</dbReference>
<keyword evidence="7" id="KW-0411">Iron-sulfur</keyword>
<dbReference type="Pfam" id="PF01565">
    <property type="entry name" value="FAD_binding_4"/>
    <property type="match status" value="1"/>
</dbReference>
<evidence type="ECO:0000256" key="5">
    <source>
        <dbReference type="ARBA" id="ARBA00023002"/>
    </source>
</evidence>
<organism evidence="11 12">
    <name type="scientific">Vreelandella neptunia</name>
    <dbReference type="NCBI Taxonomy" id="115551"/>
    <lineage>
        <taxon>Bacteria</taxon>
        <taxon>Pseudomonadati</taxon>
        <taxon>Pseudomonadota</taxon>
        <taxon>Gammaproteobacteria</taxon>
        <taxon>Oceanospirillales</taxon>
        <taxon>Halomonadaceae</taxon>
        <taxon>Vreelandella</taxon>
    </lineage>
</organism>
<dbReference type="InterPro" id="IPR016164">
    <property type="entry name" value="FAD-linked_Oxase-like_C"/>
</dbReference>
<evidence type="ECO:0000256" key="3">
    <source>
        <dbReference type="ARBA" id="ARBA00022723"/>
    </source>
</evidence>
<dbReference type="InterPro" id="IPR016171">
    <property type="entry name" value="Vanillyl_alc_oxidase_C-sub2"/>
</dbReference>
<dbReference type="Pfam" id="PF02913">
    <property type="entry name" value="FAD-oxidase_C"/>
    <property type="match status" value="1"/>
</dbReference>
<name>A0ABS9SCM8_9GAMM</name>
<dbReference type="PANTHER" id="PTHR11748">
    <property type="entry name" value="D-LACTATE DEHYDROGENASE"/>
    <property type="match status" value="1"/>
</dbReference>
<dbReference type="SUPFAM" id="SSF46548">
    <property type="entry name" value="alpha-helical ferredoxin"/>
    <property type="match status" value="1"/>
</dbReference>
<keyword evidence="3" id="KW-0479">Metal-binding</keyword>
<evidence type="ECO:0000259" key="10">
    <source>
        <dbReference type="PROSITE" id="PS51387"/>
    </source>
</evidence>
<evidence type="ECO:0000256" key="6">
    <source>
        <dbReference type="ARBA" id="ARBA00023004"/>
    </source>
</evidence>
<dbReference type="InterPro" id="IPR004017">
    <property type="entry name" value="Cys_rich_dom"/>
</dbReference>
<keyword evidence="6" id="KW-0408">Iron</keyword>
<dbReference type="InterPro" id="IPR006094">
    <property type="entry name" value="Oxid_FAD_bind_N"/>
</dbReference>
<dbReference type="Gene3D" id="3.30.43.10">
    <property type="entry name" value="Uridine Diphospho-n-acetylenolpyruvylglucosamine Reductase, domain 2"/>
    <property type="match status" value="1"/>
</dbReference>
<dbReference type="Gene3D" id="3.30.465.10">
    <property type="match status" value="1"/>
</dbReference>
<dbReference type="Proteomes" id="UP001320609">
    <property type="component" value="Unassembled WGS sequence"/>
</dbReference>
<dbReference type="Pfam" id="PF02754">
    <property type="entry name" value="CCG"/>
    <property type="match status" value="1"/>
</dbReference>
<comment type="cofactor">
    <cofactor evidence="1">
        <name>FAD</name>
        <dbReference type="ChEBI" id="CHEBI:57692"/>
    </cofactor>
</comment>
<protein>
    <submittedName>
        <fullName evidence="11">FAD-binding protein</fullName>
    </submittedName>
</protein>
<evidence type="ECO:0000313" key="11">
    <source>
        <dbReference type="EMBL" id="MCH4813854.1"/>
    </source>
</evidence>
<feature type="compositionally biased region" description="Low complexity" evidence="8">
    <location>
        <begin position="10"/>
        <end position="21"/>
    </location>
</feature>
<keyword evidence="5" id="KW-0560">Oxidoreductase</keyword>
<dbReference type="PROSITE" id="PS00198">
    <property type="entry name" value="4FE4S_FER_1"/>
    <property type="match status" value="1"/>
</dbReference>
<evidence type="ECO:0000256" key="4">
    <source>
        <dbReference type="ARBA" id="ARBA00022827"/>
    </source>
</evidence>
<gene>
    <name evidence="11" type="ORF">MLE19_21260</name>
</gene>
<feature type="domain" description="4Fe-4S ferredoxin-type" evidence="9">
    <location>
        <begin position="616"/>
        <end position="647"/>
    </location>
</feature>
<feature type="domain" description="FAD-binding PCMH-type" evidence="10">
    <location>
        <begin position="51"/>
        <end position="273"/>
    </location>
</feature>
<dbReference type="InterPro" id="IPR016169">
    <property type="entry name" value="FAD-bd_PCMH_sub2"/>
</dbReference>
<dbReference type="InterPro" id="IPR016167">
    <property type="entry name" value="FAD-bd_PCMH_sub1"/>
</dbReference>
<evidence type="ECO:0000256" key="7">
    <source>
        <dbReference type="ARBA" id="ARBA00023014"/>
    </source>
</evidence>
<dbReference type="PANTHER" id="PTHR11748:SF119">
    <property type="entry name" value="D-2-HYDROXYGLUTARATE DEHYDROGENASE"/>
    <property type="match status" value="1"/>
</dbReference>
<dbReference type="SUPFAM" id="SSF56176">
    <property type="entry name" value="FAD-binding/transporter-associated domain-like"/>
    <property type="match status" value="1"/>
</dbReference>
<dbReference type="Gene3D" id="3.30.70.2740">
    <property type="match status" value="1"/>
</dbReference>
<comment type="caution">
    <text evidence="11">The sequence shown here is derived from an EMBL/GenBank/DDBJ whole genome shotgun (WGS) entry which is preliminary data.</text>
</comment>
<keyword evidence="4" id="KW-0274">FAD</keyword>